<keyword evidence="3 5" id="KW-1133">Transmembrane helix</keyword>
<evidence type="ECO:0000256" key="1">
    <source>
        <dbReference type="ARBA" id="ARBA00004370"/>
    </source>
</evidence>
<evidence type="ECO:0000256" key="5">
    <source>
        <dbReference type="SAM" id="Phobius"/>
    </source>
</evidence>
<dbReference type="Gene3D" id="1.20.1070.10">
    <property type="entry name" value="Rhodopsin 7-helix transmembrane proteins"/>
    <property type="match status" value="1"/>
</dbReference>
<keyword evidence="4 5" id="KW-0472">Membrane</keyword>
<proteinExistence type="predicted"/>
<evidence type="ECO:0000256" key="4">
    <source>
        <dbReference type="ARBA" id="ARBA00023136"/>
    </source>
</evidence>
<dbReference type="PANTHER" id="PTHR46641">
    <property type="entry name" value="FMRFAMIDE RECEPTOR-RELATED"/>
    <property type="match status" value="1"/>
</dbReference>
<evidence type="ECO:0000259" key="6">
    <source>
        <dbReference type="PROSITE" id="PS50262"/>
    </source>
</evidence>
<name>A0A183E5Q6_9BILA</name>
<accession>A0A183E5Q6</accession>
<feature type="transmembrane region" description="Helical" evidence="5">
    <location>
        <begin position="233"/>
        <end position="252"/>
    </location>
</feature>
<feature type="transmembrane region" description="Helical" evidence="5">
    <location>
        <begin position="71"/>
        <end position="92"/>
    </location>
</feature>
<dbReference type="InterPro" id="IPR017452">
    <property type="entry name" value="GPCR_Rhodpsn_7TM"/>
</dbReference>
<evidence type="ECO:0000313" key="7">
    <source>
        <dbReference type="WBParaSite" id="GPUH_0001631901-mRNA-1"/>
    </source>
</evidence>
<feature type="transmembrane region" description="Helical" evidence="5">
    <location>
        <begin position="7"/>
        <end position="34"/>
    </location>
</feature>
<feature type="transmembrane region" description="Helical" evidence="5">
    <location>
        <begin position="144"/>
        <end position="161"/>
    </location>
</feature>
<sequence length="298" mass="33486">LKNALKIIWWSNVVCLPAIAVVGLACNLLNILILSTNSSARRIPSWNLLLALATCDCLFLVFATMEVTPSSLSPLLASSSLTVVYIHSALYVRMLASTFYKSSVLSFSSCPTAIFSRLVVTFNVERYIWVCHPLRAHDLCSSRASRTAVVFCLVISLLCSLQWPICYRIRPCWDYHLRQHFYVIAISDNASLQAYYQLMDYLTLATFNVLPIAALCDGTSGHRSAAQRFNANAMLFAVVLMLLVCVGPQAPARLLFAYYGQYHLTTIAYTCITQQVSTFYLFVFLCVFAYVQMQKRKL</sequence>
<feature type="transmembrane region" description="Helical" evidence="5">
    <location>
        <begin position="46"/>
        <end position="65"/>
    </location>
</feature>
<keyword evidence="2 5" id="KW-0812">Transmembrane</keyword>
<feature type="transmembrane region" description="Helical" evidence="5">
    <location>
        <begin position="272"/>
        <end position="291"/>
    </location>
</feature>
<evidence type="ECO:0000256" key="3">
    <source>
        <dbReference type="ARBA" id="ARBA00022989"/>
    </source>
</evidence>
<organism evidence="7">
    <name type="scientific">Gongylonema pulchrum</name>
    <dbReference type="NCBI Taxonomy" id="637853"/>
    <lineage>
        <taxon>Eukaryota</taxon>
        <taxon>Metazoa</taxon>
        <taxon>Ecdysozoa</taxon>
        <taxon>Nematoda</taxon>
        <taxon>Chromadorea</taxon>
        <taxon>Rhabditida</taxon>
        <taxon>Spirurina</taxon>
        <taxon>Spiruromorpha</taxon>
        <taxon>Spiruroidea</taxon>
        <taxon>Gongylonematidae</taxon>
        <taxon>Gongylonema</taxon>
    </lineage>
</organism>
<dbReference type="AlphaFoldDB" id="A0A183E5Q6"/>
<dbReference type="GO" id="GO:0016020">
    <property type="term" value="C:membrane"/>
    <property type="evidence" value="ECO:0007669"/>
    <property type="project" value="UniProtKB-SubCell"/>
</dbReference>
<comment type="subcellular location">
    <subcellularLocation>
        <location evidence="1">Membrane</location>
    </subcellularLocation>
</comment>
<feature type="domain" description="G-protein coupled receptors family 1 profile" evidence="6">
    <location>
        <begin position="26"/>
        <end position="161"/>
    </location>
</feature>
<dbReference type="PROSITE" id="PS50262">
    <property type="entry name" value="G_PROTEIN_RECEP_F1_2"/>
    <property type="match status" value="1"/>
</dbReference>
<dbReference type="SUPFAM" id="SSF81321">
    <property type="entry name" value="Family A G protein-coupled receptor-like"/>
    <property type="match status" value="1"/>
</dbReference>
<dbReference type="PANTHER" id="PTHR46641:SF23">
    <property type="entry name" value="G-PROTEIN COUPLED RECEPTORS FAMILY 1 PROFILE DOMAIN-CONTAINING PROTEIN"/>
    <property type="match status" value="1"/>
</dbReference>
<reference evidence="7" key="1">
    <citation type="submission" date="2016-06" db="UniProtKB">
        <authorList>
            <consortium name="WormBaseParasite"/>
        </authorList>
    </citation>
    <scope>IDENTIFICATION</scope>
</reference>
<protein>
    <submittedName>
        <fullName evidence="7">G_PROTEIN_RECEP_F1_2 domain-containing protein</fullName>
    </submittedName>
</protein>
<dbReference type="InterPro" id="IPR052954">
    <property type="entry name" value="GPCR-Ligand_Int"/>
</dbReference>
<evidence type="ECO:0000256" key="2">
    <source>
        <dbReference type="ARBA" id="ARBA00022692"/>
    </source>
</evidence>
<dbReference type="WBParaSite" id="GPUH_0001631901-mRNA-1">
    <property type="protein sequence ID" value="GPUH_0001631901-mRNA-1"/>
    <property type="gene ID" value="GPUH_0001631901"/>
</dbReference>